<accession>A0ABR0PQZ2</accession>
<proteinExistence type="predicted"/>
<dbReference type="Proteomes" id="UP001358586">
    <property type="component" value="Chromosome 6"/>
</dbReference>
<comment type="caution">
    <text evidence="1">The sequence shown here is derived from an EMBL/GenBank/DDBJ whole genome shotgun (WGS) entry which is preliminary data.</text>
</comment>
<organism evidence="1 2">
    <name type="scientific">Gossypium arboreum</name>
    <name type="common">Tree cotton</name>
    <name type="synonym">Gossypium nanking</name>
    <dbReference type="NCBI Taxonomy" id="29729"/>
    <lineage>
        <taxon>Eukaryota</taxon>
        <taxon>Viridiplantae</taxon>
        <taxon>Streptophyta</taxon>
        <taxon>Embryophyta</taxon>
        <taxon>Tracheophyta</taxon>
        <taxon>Spermatophyta</taxon>
        <taxon>Magnoliopsida</taxon>
        <taxon>eudicotyledons</taxon>
        <taxon>Gunneridae</taxon>
        <taxon>Pentapetalae</taxon>
        <taxon>rosids</taxon>
        <taxon>malvids</taxon>
        <taxon>Malvales</taxon>
        <taxon>Malvaceae</taxon>
        <taxon>Malvoideae</taxon>
        <taxon>Gossypium</taxon>
    </lineage>
</organism>
<evidence type="ECO:0000313" key="1">
    <source>
        <dbReference type="EMBL" id="KAK5826768.1"/>
    </source>
</evidence>
<keyword evidence="2" id="KW-1185">Reference proteome</keyword>
<dbReference type="EMBL" id="JARKNE010000006">
    <property type="protein sequence ID" value="KAK5826768.1"/>
    <property type="molecule type" value="Genomic_DNA"/>
</dbReference>
<name>A0ABR0PQZ2_GOSAR</name>
<evidence type="ECO:0000313" key="2">
    <source>
        <dbReference type="Proteomes" id="UP001358586"/>
    </source>
</evidence>
<reference evidence="1 2" key="1">
    <citation type="submission" date="2023-03" db="EMBL/GenBank/DDBJ databases">
        <title>WGS of Gossypium arboreum.</title>
        <authorList>
            <person name="Yu D."/>
        </authorList>
    </citation>
    <scope>NUCLEOTIDE SEQUENCE [LARGE SCALE GENOMIC DNA]</scope>
    <source>
        <tissue evidence="1">Leaf</tissue>
    </source>
</reference>
<protein>
    <submittedName>
        <fullName evidence="1">Uncharacterized protein</fullName>
    </submittedName>
</protein>
<sequence length="126" mass="14380">MPKHSVKYHRTTIDGQYALVLLCKGEKQHYPARNPMVIPNVYASPVPTRHKIPSSIRSLTLQMLPQRRLQLAIRFLNRPIKLEKAQVFFRPTIIGNPKYFFGFDAILTPKTLTILSLTSALTLAPK</sequence>
<gene>
    <name evidence="1" type="ORF">PVK06_021700</name>
</gene>